<gene>
    <name evidence="4" type="ORF">CLV63_11439</name>
</gene>
<evidence type="ECO:0000313" key="4">
    <source>
        <dbReference type="EMBL" id="PSK95606.1"/>
    </source>
</evidence>
<feature type="domain" description="DUF4429" evidence="3">
    <location>
        <begin position="11"/>
        <end position="104"/>
    </location>
</feature>
<organism evidence="4 5">
    <name type="scientific">Murinocardiopsis flavida</name>
    <dbReference type="NCBI Taxonomy" id="645275"/>
    <lineage>
        <taxon>Bacteria</taxon>
        <taxon>Bacillati</taxon>
        <taxon>Actinomycetota</taxon>
        <taxon>Actinomycetes</taxon>
        <taxon>Streptosporangiales</taxon>
        <taxon>Nocardiopsidaceae</taxon>
        <taxon>Murinocardiopsis</taxon>
    </lineage>
</organism>
<dbReference type="EMBL" id="PYGA01000014">
    <property type="protein sequence ID" value="PSK95606.1"/>
    <property type="molecule type" value="Genomic_DNA"/>
</dbReference>
<dbReference type="AlphaFoldDB" id="A0A2P8DEE7"/>
<sequence length="294" mass="31374">MSEVLVRDGSWTFDGDIVRIVPGRERGVHKIRHLLGEVEVPLDAIAGVAYEPARKGGRLRLRLREGADPFTKAVSGQIPESANPYQLVIDADRTGVAEYFVDELRNAMLLAEVPSGPCDRYLLPGPAVPLVGSGGDGTASFDGETVRLEWTWGAEESKASAGPQQIAIGDLAAVEFQPATGLSNGHLRLVPKSTQVRAAPKHDLYSIVLWGFGKEIRTMPLLVAAVIARMPHPVGGAPAPELPAAEPPAEPAAAGDAGPDALVRRLRELGELHRDGILSDEEFTAAKQAVLKRM</sequence>
<feature type="region of interest" description="Disordered" evidence="1">
    <location>
        <begin position="238"/>
        <end position="257"/>
    </location>
</feature>
<reference evidence="4 5" key="1">
    <citation type="submission" date="2018-03" db="EMBL/GenBank/DDBJ databases">
        <title>Genomic Encyclopedia of Archaeal and Bacterial Type Strains, Phase II (KMG-II): from individual species to whole genera.</title>
        <authorList>
            <person name="Goeker M."/>
        </authorList>
    </citation>
    <scope>NUCLEOTIDE SEQUENCE [LARGE SCALE GENOMIC DNA]</scope>
    <source>
        <strain evidence="4 5">DSM 45312</strain>
    </source>
</reference>
<dbReference type="InterPro" id="IPR027860">
    <property type="entry name" value="DUF4429"/>
</dbReference>
<dbReference type="RefSeq" id="WP_106584546.1">
    <property type="nucleotide sequence ID" value="NZ_PYGA01000014.1"/>
</dbReference>
<dbReference type="OrthoDB" id="3698908at2"/>
<comment type="caution">
    <text evidence="4">The sequence shown here is derived from an EMBL/GenBank/DDBJ whole genome shotgun (WGS) entry which is preliminary data.</text>
</comment>
<feature type="domain" description="DUF4429" evidence="3">
    <location>
        <begin position="139"/>
        <end position="226"/>
    </location>
</feature>
<evidence type="ECO:0000259" key="2">
    <source>
        <dbReference type="Pfam" id="PF09851"/>
    </source>
</evidence>
<dbReference type="Pfam" id="PF14472">
    <property type="entry name" value="DUF4429"/>
    <property type="match status" value="2"/>
</dbReference>
<evidence type="ECO:0000313" key="5">
    <source>
        <dbReference type="Proteomes" id="UP000240542"/>
    </source>
</evidence>
<name>A0A2P8DEE7_9ACTN</name>
<dbReference type="Proteomes" id="UP000240542">
    <property type="component" value="Unassembled WGS sequence"/>
</dbReference>
<protein>
    <submittedName>
        <fullName evidence="4">Putative oligomerization/nucleic acid binding protein</fullName>
    </submittedName>
</protein>
<dbReference type="InterPro" id="IPR018649">
    <property type="entry name" value="SHOCT"/>
</dbReference>
<evidence type="ECO:0000259" key="3">
    <source>
        <dbReference type="Pfam" id="PF14472"/>
    </source>
</evidence>
<keyword evidence="5" id="KW-1185">Reference proteome</keyword>
<dbReference type="Pfam" id="PF09851">
    <property type="entry name" value="SHOCT"/>
    <property type="match status" value="1"/>
</dbReference>
<accession>A0A2P8DEE7</accession>
<feature type="domain" description="SHOCT" evidence="2">
    <location>
        <begin position="265"/>
        <end position="291"/>
    </location>
</feature>
<proteinExistence type="predicted"/>
<evidence type="ECO:0000256" key="1">
    <source>
        <dbReference type="SAM" id="MobiDB-lite"/>
    </source>
</evidence>